<keyword evidence="7" id="KW-1133">Transmembrane helix</keyword>
<gene>
    <name evidence="9" type="ORF">J2736_005150</name>
</gene>
<comment type="subcellular location">
    <subcellularLocation>
        <location evidence="1">Cell membrane</location>
        <topology evidence="1">Multi-pass membrane protein</topology>
    </subcellularLocation>
</comment>
<keyword evidence="10" id="KW-1185">Reference proteome</keyword>
<dbReference type="Pfam" id="PF02518">
    <property type="entry name" value="HATPase_c"/>
    <property type="match status" value="1"/>
</dbReference>
<keyword evidence="3" id="KW-0597">Phosphoprotein</keyword>
<evidence type="ECO:0000313" key="9">
    <source>
        <dbReference type="EMBL" id="MDR6553940.1"/>
    </source>
</evidence>
<evidence type="ECO:0000256" key="5">
    <source>
        <dbReference type="ARBA" id="ARBA00022777"/>
    </source>
</evidence>
<keyword evidence="5 9" id="KW-0418">Kinase</keyword>
<evidence type="ECO:0000256" key="6">
    <source>
        <dbReference type="ARBA" id="ARBA00023136"/>
    </source>
</evidence>
<keyword evidence="4" id="KW-0808">Transferase</keyword>
<dbReference type="Gene3D" id="6.10.340.10">
    <property type="match status" value="1"/>
</dbReference>
<evidence type="ECO:0000256" key="3">
    <source>
        <dbReference type="ARBA" id="ARBA00022553"/>
    </source>
</evidence>
<sequence length="589" mass="67444">MNRISAMFRKLRITPKVFLLTFLCFELLTLVTAYSFNQHSSEILIKSQMDYARQAVQKSNRYLDSNLQNIRTALSSIVNDSRLKTGDYKQLETWMSVNLLYLSPNLSNVHLISNQDVLASSSSHSWDLFDDPVIQQLLASPLVDSKWVGPYHSTVSGYTLTYVTPVDLMNGSRGILLADVNLERLYYTLFPDEVQDVSENLIILDKELRPVIGKEPYIHYDYVQKIYHLTGFDPFILRSSWGQKEFMNPQADDSLIMTRGYNTILKWQLVVIMNKSELLAPLKQSISDSIQLALISFLLALGLSLFVTVIISSPIKRMTKYVQKVGEGDLDSQLAIKTEDEIGYLAMHFNVMTKKIGQLLSDLKYSEEQKKLSDFRALHAQIKPHFLYNTLNTISMLGRRGDMEKMDTLISALSNQLHYALDNSPDPVKMREELIAIENYVELMKIRYPNKCEFEFDIDPLSLEYKLPKFILQPIVENAIFHGIVPKDAGGTVYIGTMVNQGDWEILIEDNGVGMEKETLQELVDKLEQREKVVNRVKHIGIVNVHERFQLMFGSEYQLTIDSHPQIGTKIWIKLPKERAGSVETSSFN</sequence>
<dbReference type="InterPro" id="IPR003594">
    <property type="entry name" value="HATPase_dom"/>
</dbReference>
<dbReference type="EMBL" id="JAVDSB010000013">
    <property type="protein sequence ID" value="MDR6553940.1"/>
    <property type="molecule type" value="Genomic_DNA"/>
</dbReference>
<dbReference type="Pfam" id="PF00672">
    <property type="entry name" value="HAMP"/>
    <property type="match status" value="1"/>
</dbReference>
<dbReference type="InterPro" id="IPR003660">
    <property type="entry name" value="HAMP_dom"/>
</dbReference>
<protein>
    <submittedName>
        <fullName evidence="9">Sensor histidine kinase YesM</fullName>
    </submittedName>
</protein>
<evidence type="ECO:0000256" key="4">
    <source>
        <dbReference type="ARBA" id="ARBA00022679"/>
    </source>
</evidence>
<keyword evidence="7" id="KW-0812">Transmembrane</keyword>
<dbReference type="Pfam" id="PF06580">
    <property type="entry name" value="His_kinase"/>
    <property type="match status" value="1"/>
</dbReference>
<feature type="domain" description="HAMP" evidence="8">
    <location>
        <begin position="309"/>
        <end position="361"/>
    </location>
</feature>
<dbReference type="PANTHER" id="PTHR34220">
    <property type="entry name" value="SENSOR HISTIDINE KINASE YPDA"/>
    <property type="match status" value="1"/>
</dbReference>
<dbReference type="InterPro" id="IPR036890">
    <property type="entry name" value="HATPase_C_sf"/>
</dbReference>
<dbReference type="CDD" id="cd06225">
    <property type="entry name" value="HAMP"/>
    <property type="match status" value="1"/>
</dbReference>
<dbReference type="SMART" id="SM00304">
    <property type="entry name" value="HAMP"/>
    <property type="match status" value="1"/>
</dbReference>
<keyword evidence="2" id="KW-1003">Cell membrane</keyword>
<evidence type="ECO:0000256" key="2">
    <source>
        <dbReference type="ARBA" id="ARBA00022475"/>
    </source>
</evidence>
<dbReference type="InterPro" id="IPR050640">
    <property type="entry name" value="Bact_2-comp_sensor_kinase"/>
</dbReference>
<accession>A0ABU1P2H4</accession>
<evidence type="ECO:0000256" key="1">
    <source>
        <dbReference type="ARBA" id="ARBA00004651"/>
    </source>
</evidence>
<organism evidence="9 10">
    <name type="scientific">Paenibacillus qinlingensis</name>
    <dbReference type="NCBI Taxonomy" id="1837343"/>
    <lineage>
        <taxon>Bacteria</taxon>
        <taxon>Bacillati</taxon>
        <taxon>Bacillota</taxon>
        <taxon>Bacilli</taxon>
        <taxon>Bacillales</taxon>
        <taxon>Paenibacillaceae</taxon>
        <taxon>Paenibacillus</taxon>
    </lineage>
</organism>
<feature type="transmembrane region" description="Helical" evidence="7">
    <location>
        <begin position="290"/>
        <end position="311"/>
    </location>
</feature>
<dbReference type="Proteomes" id="UP001267290">
    <property type="component" value="Unassembled WGS sequence"/>
</dbReference>
<comment type="caution">
    <text evidence="9">The sequence shown here is derived from an EMBL/GenBank/DDBJ whole genome shotgun (WGS) entry which is preliminary data.</text>
</comment>
<evidence type="ECO:0000256" key="7">
    <source>
        <dbReference type="SAM" id="Phobius"/>
    </source>
</evidence>
<dbReference type="SUPFAM" id="SSF55874">
    <property type="entry name" value="ATPase domain of HSP90 chaperone/DNA topoisomerase II/histidine kinase"/>
    <property type="match status" value="1"/>
</dbReference>
<evidence type="ECO:0000313" key="10">
    <source>
        <dbReference type="Proteomes" id="UP001267290"/>
    </source>
</evidence>
<dbReference type="Gene3D" id="3.30.565.10">
    <property type="entry name" value="Histidine kinase-like ATPase, C-terminal domain"/>
    <property type="match status" value="1"/>
</dbReference>
<dbReference type="RefSeq" id="WP_310501392.1">
    <property type="nucleotide sequence ID" value="NZ_JAVDSB010000013.1"/>
</dbReference>
<keyword evidence="6 7" id="KW-0472">Membrane</keyword>
<dbReference type="PROSITE" id="PS50885">
    <property type="entry name" value="HAMP"/>
    <property type="match status" value="1"/>
</dbReference>
<evidence type="ECO:0000259" key="8">
    <source>
        <dbReference type="PROSITE" id="PS50885"/>
    </source>
</evidence>
<dbReference type="SUPFAM" id="SSF158472">
    <property type="entry name" value="HAMP domain-like"/>
    <property type="match status" value="1"/>
</dbReference>
<dbReference type="InterPro" id="IPR010559">
    <property type="entry name" value="Sig_transdc_His_kin_internal"/>
</dbReference>
<dbReference type="PANTHER" id="PTHR34220:SF7">
    <property type="entry name" value="SENSOR HISTIDINE KINASE YPDA"/>
    <property type="match status" value="1"/>
</dbReference>
<name>A0ABU1P2H4_9BACL</name>
<reference evidence="9 10" key="1">
    <citation type="submission" date="2023-07" db="EMBL/GenBank/DDBJ databases">
        <title>Sorghum-associated microbial communities from plants grown in Nebraska, USA.</title>
        <authorList>
            <person name="Schachtman D."/>
        </authorList>
    </citation>
    <scope>NUCLEOTIDE SEQUENCE [LARGE SCALE GENOMIC DNA]</scope>
    <source>
        <strain evidence="9 10">CC258</strain>
    </source>
</reference>
<dbReference type="GO" id="GO:0016301">
    <property type="term" value="F:kinase activity"/>
    <property type="evidence" value="ECO:0007669"/>
    <property type="project" value="UniProtKB-KW"/>
</dbReference>
<proteinExistence type="predicted"/>